<protein>
    <recommendedName>
        <fullName evidence="4">Chemotaxis protein</fullName>
    </recommendedName>
</protein>
<dbReference type="OrthoDB" id="195732at2"/>
<dbReference type="STRING" id="1514904.SU32_02335"/>
<evidence type="ECO:0000313" key="2">
    <source>
        <dbReference type="EMBL" id="KPB02606.1"/>
    </source>
</evidence>
<name>A0A0M9GPX3_9HYPH</name>
<comment type="caution">
    <text evidence="2">The sequence shown here is derived from an EMBL/GenBank/DDBJ whole genome shotgun (WGS) entry which is preliminary data.</text>
</comment>
<dbReference type="AlphaFoldDB" id="A0A0M9GPX3"/>
<reference evidence="2 3" key="1">
    <citation type="submission" date="2015-01" db="EMBL/GenBank/DDBJ databases">
        <title>Ahrensia donghaiensis sp. nov., a novel dimethylsulphoniopropionate-cleavage bacterium isolated from seawater and emended descriptions of the genus Ahrensia and Ahrensia kielensis.</title>
        <authorList>
            <person name="Liu J."/>
        </authorList>
    </citation>
    <scope>NUCLEOTIDE SEQUENCE [LARGE SCALE GENOMIC DNA]</scope>
    <source>
        <strain evidence="2 3">LZD062</strain>
    </source>
</reference>
<feature type="chain" id="PRO_5005836502" description="Chemotaxis protein" evidence="1">
    <location>
        <begin position="23"/>
        <end position="192"/>
    </location>
</feature>
<keyword evidence="3" id="KW-1185">Reference proteome</keyword>
<evidence type="ECO:0000313" key="3">
    <source>
        <dbReference type="Proteomes" id="UP000038011"/>
    </source>
</evidence>
<accession>A0A0M9GPX3</accession>
<gene>
    <name evidence="2" type="ORF">SU32_02335</name>
</gene>
<organism evidence="2 3">
    <name type="scientific">Ahrensia marina</name>
    <dbReference type="NCBI Taxonomy" id="1514904"/>
    <lineage>
        <taxon>Bacteria</taxon>
        <taxon>Pseudomonadati</taxon>
        <taxon>Pseudomonadota</taxon>
        <taxon>Alphaproteobacteria</taxon>
        <taxon>Hyphomicrobiales</taxon>
        <taxon>Ahrensiaceae</taxon>
        <taxon>Ahrensia</taxon>
    </lineage>
</organism>
<dbReference type="Proteomes" id="UP000038011">
    <property type="component" value="Unassembled WGS sequence"/>
</dbReference>
<feature type="signal peptide" evidence="1">
    <location>
        <begin position="1"/>
        <end position="22"/>
    </location>
</feature>
<sequence length="192" mass="20911">MKFIKLALICAISLLPVTSLHAEEAHVAQIRDYIDLDLRPWLNDEIIITAIKAQNEKVADMSEEDIIALDNKWREQISSDAKPFIDEVLDRPLSKFLAAKQSESAGLISELFVMDAKGMNVGQSSLTSDYWQGDEAKWQKTYLEGADAIFIDSAEVDGSTGALQSQASIAISDPATGEVIGAITIGINLDAL</sequence>
<proteinExistence type="predicted"/>
<dbReference type="PATRIC" id="fig|1514904.3.peg.1669"/>
<keyword evidence="1" id="KW-0732">Signal</keyword>
<evidence type="ECO:0000256" key="1">
    <source>
        <dbReference type="SAM" id="SignalP"/>
    </source>
</evidence>
<dbReference type="RefSeq" id="WP_053997716.1">
    <property type="nucleotide sequence ID" value="NZ_JXMU01000002.1"/>
</dbReference>
<dbReference type="EMBL" id="JXMU01000002">
    <property type="protein sequence ID" value="KPB02606.1"/>
    <property type="molecule type" value="Genomic_DNA"/>
</dbReference>
<evidence type="ECO:0008006" key="4">
    <source>
        <dbReference type="Google" id="ProtNLM"/>
    </source>
</evidence>